<proteinExistence type="predicted"/>
<evidence type="ECO:0000313" key="1">
    <source>
        <dbReference type="EMBL" id="CAI6337015.1"/>
    </source>
</evidence>
<dbReference type="EMBL" id="CAOQHR010000007">
    <property type="protein sequence ID" value="CAI6337015.1"/>
    <property type="molecule type" value="Genomic_DNA"/>
</dbReference>
<protein>
    <submittedName>
        <fullName evidence="1">Uncharacterized protein</fullName>
    </submittedName>
</protein>
<dbReference type="Proteomes" id="UP001152607">
    <property type="component" value="Unassembled WGS sequence"/>
</dbReference>
<comment type="caution">
    <text evidence="1">The sequence shown here is derived from an EMBL/GenBank/DDBJ whole genome shotgun (WGS) entry which is preliminary data.</text>
</comment>
<dbReference type="AlphaFoldDB" id="A0A9W4UJC2"/>
<dbReference type="OrthoDB" id="5149446at2759"/>
<reference evidence="1" key="1">
    <citation type="submission" date="2023-01" db="EMBL/GenBank/DDBJ databases">
        <authorList>
            <person name="Van Ghelder C."/>
            <person name="Rancurel C."/>
        </authorList>
    </citation>
    <scope>NUCLEOTIDE SEQUENCE</scope>
    <source>
        <strain evidence="1">CNCM I-4278</strain>
    </source>
</reference>
<sequence length="190" mass="21139">MEHIGCECSATSRQRVADCLGQEKLPLDRILEAGSELCIIFGSTTDCNRCIKTKRISKWLIQMTIRLICFYEAAINQTLPSRTPPATSGEANSLSLQQPSTTMGFPEMRFGEVHIEGPEGHLLIKLALVEACSHLNETIQIWKMTSDESLEAADQKHLVHYNDRVLGRCLDLLAKLIGLLRLDGLMADQS</sequence>
<accession>A0A9W4UJC2</accession>
<keyword evidence="2" id="KW-1185">Reference proteome</keyword>
<organism evidence="1 2">
    <name type="scientific">Periconia digitata</name>
    <dbReference type="NCBI Taxonomy" id="1303443"/>
    <lineage>
        <taxon>Eukaryota</taxon>
        <taxon>Fungi</taxon>
        <taxon>Dikarya</taxon>
        <taxon>Ascomycota</taxon>
        <taxon>Pezizomycotina</taxon>
        <taxon>Dothideomycetes</taxon>
        <taxon>Pleosporomycetidae</taxon>
        <taxon>Pleosporales</taxon>
        <taxon>Massarineae</taxon>
        <taxon>Periconiaceae</taxon>
        <taxon>Periconia</taxon>
    </lineage>
</organism>
<gene>
    <name evidence="1" type="ORF">PDIGIT_LOCUS10122</name>
</gene>
<evidence type="ECO:0000313" key="2">
    <source>
        <dbReference type="Proteomes" id="UP001152607"/>
    </source>
</evidence>
<name>A0A9W4UJC2_9PLEO</name>